<evidence type="ECO:0000313" key="3">
    <source>
        <dbReference type="RefSeq" id="XP_040488309.1"/>
    </source>
</evidence>
<sequence length="344" mass="37337">MLHREVLNDAVHENEKVSQEKEKRGIRETGTQEKRERRSEPGTQLPPPSPEPQARGPALCCPLAAAACGARLAAKSRRANPDARAPLVNLMDVHSTLDISGFLFRISLQTSAGGKKGGKDRRKEGRKEGGSFHTISVPSFHTHPADKEKTRYPWCPADSPTAQRGNQCRQSRRSRGVAPKARSQDSSPPKDIKQKGRLDQKAKAAPKCRRETVTDPVTHSSPGSSLWRKRPEECMGGTPYGQTSGRSWSPGRKNRRTEITIAGKSAISRVCGCLVSGRGKGGEGLGCTGSQLSWPCRDTSSSLVAGQGQTQRVLCASADTRSWDRLVRGDLLIPSVSPPVDRII</sequence>
<dbReference type="GeneID" id="103665195"/>
<proteinExistence type="predicted"/>
<feature type="region of interest" description="Disordered" evidence="1">
    <location>
        <begin position="111"/>
        <end position="253"/>
    </location>
</feature>
<dbReference type="AlphaFoldDB" id="A0A8M1G840"/>
<organism evidence="2 3">
    <name type="scientific">Ursus maritimus</name>
    <name type="common">Polar bear</name>
    <name type="synonym">Thalarctos maritimus</name>
    <dbReference type="NCBI Taxonomy" id="29073"/>
    <lineage>
        <taxon>Eukaryota</taxon>
        <taxon>Metazoa</taxon>
        <taxon>Chordata</taxon>
        <taxon>Craniata</taxon>
        <taxon>Vertebrata</taxon>
        <taxon>Euteleostomi</taxon>
        <taxon>Mammalia</taxon>
        <taxon>Eutheria</taxon>
        <taxon>Laurasiatheria</taxon>
        <taxon>Carnivora</taxon>
        <taxon>Caniformia</taxon>
        <taxon>Ursidae</taxon>
        <taxon>Ursus</taxon>
    </lineage>
</organism>
<accession>A0A8M1G840</accession>
<name>A0A8M1G840_URSMA</name>
<feature type="compositionally biased region" description="Basic and acidic residues" evidence="1">
    <location>
        <begin position="188"/>
        <end position="213"/>
    </location>
</feature>
<keyword evidence="2" id="KW-1185">Reference proteome</keyword>
<protein>
    <submittedName>
        <fullName evidence="3">Uncharacterized protein LOC103665195</fullName>
    </submittedName>
</protein>
<feature type="region of interest" description="Disordered" evidence="1">
    <location>
        <begin position="1"/>
        <end position="57"/>
    </location>
</feature>
<feature type="compositionally biased region" description="Polar residues" evidence="1">
    <location>
        <begin position="215"/>
        <end position="224"/>
    </location>
</feature>
<evidence type="ECO:0000256" key="1">
    <source>
        <dbReference type="SAM" id="MobiDB-lite"/>
    </source>
</evidence>
<reference evidence="3" key="1">
    <citation type="submission" date="2025-08" db="UniProtKB">
        <authorList>
            <consortium name="RefSeq"/>
        </authorList>
    </citation>
    <scope>IDENTIFICATION</scope>
    <source>
        <tissue evidence="3">Whole blood</tissue>
    </source>
</reference>
<dbReference type="RefSeq" id="XP_040488309.1">
    <property type="nucleotide sequence ID" value="XM_040632375.1"/>
</dbReference>
<feature type="compositionally biased region" description="Basic and acidic residues" evidence="1">
    <location>
        <begin position="1"/>
        <end position="40"/>
    </location>
</feature>
<dbReference type="Proteomes" id="UP000261680">
    <property type="component" value="Unplaced"/>
</dbReference>
<feature type="compositionally biased region" description="Polar residues" evidence="1">
    <location>
        <begin position="160"/>
        <end position="169"/>
    </location>
</feature>
<dbReference type="KEGG" id="umr:103665195"/>
<gene>
    <name evidence="3" type="primary">LOC103665195</name>
</gene>
<evidence type="ECO:0000313" key="2">
    <source>
        <dbReference type="Proteomes" id="UP000261680"/>
    </source>
</evidence>
<feature type="compositionally biased region" description="Basic and acidic residues" evidence="1">
    <location>
        <begin position="121"/>
        <end position="130"/>
    </location>
</feature>